<dbReference type="AlphaFoldDB" id="A0A6G1SQA5"/>
<dbReference type="SMART" id="SM00180">
    <property type="entry name" value="EGF_Lam"/>
    <property type="match status" value="1"/>
</dbReference>
<reference evidence="9" key="1">
    <citation type="submission" date="2018-10" db="EMBL/GenBank/DDBJ databases">
        <title>Transcriptome assembly of Aceria tosichella (Wheat curl mite) Type 2.</title>
        <authorList>
            <person name="Scully E.D."/>
            <person name="Geib S.M."/>
            <person name="Palmer N.A."/>
            <person name="Gupta A.K."/>
            <person name="Sarath G."/>
            <person name="Tatineni S."/>
        </authorList>
    </citation>
    <scope>NUCLEOTIDE SEQUENCE</scope>
    <source>
        <strain evidence="9">LincolnNE</strain>
    </source>
</reference>
<evidence type="ECO:0000256" key="5">
    <source>
        <dbReference type="ARBA" id="ARBA00023292"/>
    </source>
</evidence>
<feature type="compositionally biased region" description="Polar residues" evidence="6">
    <location>
        <begin position="40"/>
        <end position="57"/>
    </location>
</feature>
<keyword evidence="4" id="KW-0325">Glycoprotein</keyword>
<evidence type="ECO:0000259" key="8">
    <source>
        <dbReference type="SMART" id="SM00180"/>
    </source>
</evidence>
<feature type="chain" id="PRO_5026122776" evidence="7">
    <location>
        <begin position="26"/>
        <end position="837"/>
    </location>
</feature>
<dbReference type="Pfam" id="PF00053">
    <property type="entry name" value="EGF_laminin"/>
    <property type="match status" value="1"/>
</dbReference>
<feature type="region of interest" description="Disordered" evidence="6">
    <location>
        <begin position="40"/>
        <end position="66"/>
    </location>
</feature>
<dbReference type="SUPFAM" id="SSF57196">
    <property type="entry name" value="EGF/Laminin"/>
    <property type="match status" value="1"/>
</dbReference>
<name>A0A6G1SQA5_9ACAR</name>
<keyword evidence="5" id="KW-0424">Laminin EGF-like domain</keyword>
<gene>
    <name evidence="9" type="primary">LanB1</name>
    <name evidence="9" type="ORF">g.569</name>
</gene>
<protein>
    <submittedName>
        <fullName evidence="9">Laminin subunit beta-1</fullName>
    </submittedName>
</protein>
<evidence type="ECO:0000256" key="1">
    <source>
        <dbReference type="ARBA" id="ARBA00022729"/>
    </source>
</evidence>
<feature type="domain" description="Laminin EGF-like" evidence="8">
    <location>
        <begin position="89"/>
        <end position="173"/>
    </location>
</feature>
<proteinExistence type="predicted"/>
<evidence type="ECO:0000313" key="9">
    <source>
        <dbReference type="EMBL" id="MDE52073.1"/>
    </source>
</evidence>
<evidence type="ECO:0000256" key="7">
    <source>
        <dbReference type="SAM" id="SignalP"/>
    </source>
</evidence>
<feature type="signal peptide" evidence="7">
    <location>
        <begin position="1"/>
        <end position="25"/>
    </location>
</feature>
<dbReference type="EMBL" id="GGYP01007302">
    <property type="protein sequence ID" value="MDE52073.1"/>
    <property type="molecule type" value="Transcribed_RNA"/>
</dbReference>
<dbReference type="Gene3D" id="2.10.25.10">
    <property type="entry name" value="Laminin"/>
    <property type="match status" value="1"/>
</dbReference>
<dbReference type="InterPro" id="IPR002049">
    <property type="entry name" value="LE_dom"/>
</dbReference>
<dbReference type="GO" id="GO:0005604">
    <property type="term" value="C:basement membrane"/>
    <property type="evidence" value="ECO:0007669"/>
    <property type="project" value="UniProtKB-ARBA"/>
</dbReference>
<sequence>MPSLTTIRACCFIVLVCLKLLLTAAHSFYDLDSHYLSPNSQTTTRQEIQNRPTQRRQISPPPSPASNLATLNQICSSQRGRNSNLCKPCKCNLIGSESEHCDIYTRRCSCLAGYSGATCNECTQGYYNPPSIRNNTQEEYSNEALNTIHHQQSNPDSTTTAIQGTLCLECDGCYHRWRHNATGLKEQAVHLIERAYKLEKAFNDQLGVLAPASGADHPRLVFGNDNATSLAHLESSISTIGDRVLEDKQKSDQINLLEGELNLTLASLELETSLMTDQLVELEKLDSMLERVDYQVELQSEITRNLSVPIDSLKRELLDINEYIPPIAFEYIGKNRDRTHRALERIIQIDREHSPGINRSINELTVKQEKINFSRRQLDYISTNILTYSIKRNFPNHPTTSATNGTAMVSAEQVLDAEHFHDNILMLETAARVIAESSATQLDNYQSSFDNRTLEMSATRKLIEEAKQTLLLAGQQLTTFETNLTSMNFDMTLKLVNSSGDSDYSQIMEMAYALNRASLDKIDVKWNSAQMDLAELTTKGKNFNQTSSQLTNLITEVNKLLTRNLPDLISFNASLPVDDLMDLESRKKYLIDNLTKLKGDLFHLNGLKQEITGQVKQTKRLNNLNRNDIEITTRWLIDPSGGDSYTEFANKLATANAKQIEPNTTASLVESNLNLKTKTLLRISKTNVDKIRSHQSESFGRKVLFDRHIESKMNELRNVTLTNERLAVEVEEKQAALSDCLEAMTTANVTNTLHANAVRANKLSERKRLTNVITGIRQVSALLYKDLARTNDLAEEFSEHRRVFEDQRNTIDSLHNQMDAINADLEKRYDYYENCPS</sequence>
<evidence type="ECO:0000256" key="4">
    <source>
        <dbReference type="ARBA" id="ARBA00023180"/>
    </source>
</evidence>
<keyword evidence="3" id="KW-1015">Disulfide bond</keyword>
<evidence type="ECO:0000256" key="6">
    <source>
        <dbReference type="SAM" id="MobiDB-lite"/>
    </source>
</evidence>
<keyword evidence="2" id="KW-0677">Repeat</keyword>
<evidence type="ECO:0000256" key="2">
    <source>
        <dbReference type="ARBA" id="ARBA00022737"/>
    </source>
</evidence>
<dbReference type="FunFam" id="2.10.25.10:FF:000188">
    <property type="entry name" value="Laminin subunit gamma 2"/>
    <property type="match status" value="1"/>
</dbReference>
<evidence type="ECO:0000256" key="3">
    <source>
        <dbReference type="ARBA" id="ARBA00023157"/>
    </source>
</evidence>
<dbReference type="CDD" id="cd00055">
    <property type="entry name" value="EGF_Lam"/>
    <property type="match status" value="1"/>
</dbReference>
<organism evidence="9">
    <name type="scientific">Aceria tosichella</name>
    <name type="common">wheat curl mite</name>
    <dbReference type="NCBI Taxonomy" id="561515"/>
    <lineage>
        <taxon>Eukaryota</taxon>
        <taxon>Metazoa</taxon>
        <taxon>Ecdysozoa</taxon>
        <taxon>Arthropoda</taxon>
        <taxon>Chelicerata</taxon>
        <taxon>Arachnida</taxon>
        <taxon>Acari</taxon>
        <taxon>Acariformes</taxon>
        <taxon>Trombidiformes</taxon>
        <taxon>Prostigmata</taxon>
        <taxon>Eupodina</taxon>
        <taxon>Eriophyoidea</taxon>
        <taxon>Eriophyidae</taxon>
        <taxon>Eriophyinae</taxon>
        <taxon>Aceriini</taxon>
        <taxon>Aceria</taxon>
    </lineage>
</organism>
<accession>A0A6G1SQA5</accession>
<keyword evidence="1 7" id="KW-0732">Signal</keyword>